<dbReference type="EMBL" id="JADBEJ010000005">
    <property type="protein sequence ID" value="MBE1577737.1"/>
    <property type="molecule type" value="Genomic_DNA"/>
</dbReference>
<proteinExistence type="predicted"/>
<comment type="caution">
    <text evidence="1">The sequence shown here is derived from an EMBL/GenBank/DDBJ whole genome shotgun (WGS) entry which is preliminary data.</text>
</comment>
<dbReference type="RefSeq" id="WP_192744859.1">
    <property type="nucleotide sequence ID" value="NZ_JADBEJ010000005.1"/>
</dbReference>
<accession>A0ABR9LBN4</accession>
<keyword evidence="2" id="KW-1185">Reference proteome</keyword>
<reference evidence="1 2" key="1">
    <citation type="submission" date="2020-10" db="EMBL/GenBank/DDBJ databases">
        <title>Sequencing the genomes of 1000 actinobacteria strains.</title>
        <authorList>
            <person name="Klenk H.-P."/>
        </authorList>
    </citation>
    <scope>NUCLEOTIDE SEQUENCE [LARGE SCALE GENOMIC DNA]</scope>
    <source>
        <strain evidence="1 2">DSM 46661</strain>
    </source>
</reference>
<evidence type="ECO:0000313" key="1">
    <source>
        <dbReference type="EMBL" id="MBE1577737.1"/>
    </source>
</evidence>
<dbReference type="Proteomes" id="UP000656548">
    <property type="component" value="Unassembled WGS sequence"/>
</dbReference>
<evidence type="ECO:0000313" key="2">
    <source>
        <dbReference type="Proteomes" id="UP000656548"/>
    </source>
</evidence>
<gene>
    <name evidence="1" type="ORF">H4W30_004797</name>
</gene>
<organism evidence="1 2">
    <name type="scientific">Amycolatopsis roodepoortensis</name>
    <dbReference type="NCBI Taxonomy" id="700274"/>
    <lineage>
        <taxon>Bacteria</taxon>
        <taxon>Bacillati</taxon>
        <taxon>Actinomycetota</taxon>
        <taxon>Actinomycetes</taxon>
        <taxon>Pseudonocardiales</taxon>
        <taxon>Pseudonocardiaceae</taxon>
        <taxon>Amycolatopsis</taxon>
    </lineage>
</organism>
<sequence>MPGNTLQDAVAAALNSSDQTDVIEGIKGAVISEIERLDPGVAIVDTDYFNHSYAPDLVLSWPGGKQEREVYLRYNLRSTQAGRDVDLLGGSAPVFFSLDSRHDDDAVAEDLRGDLEDESGALVTNAPAIDGFTSAEQTRDTGSVSEPLLNLFRRNVVRGGRGLLISGTAQRLQHTPTAGDVDEDISYLTTFEETITQIFRPEAATRLQRAVDIVRAARTGNTSLFEQPDDADERLRVIGGKLELDELRILLPYMLERANALDSDAFWQYVGGMISLKQLEQLAETIPLEDLNHLVVANLGTWRATRAIMSFSPEAVEEERPDPSWTVHAKLLAATAGAWRVHFTTDKRKGGSRDDSPLVRWEDIWPHLSTSPVSSVDMQGITRRVRVSAEDGSNVFADVDTISSTIEDDFRVRSVALRPSDDESSDLELDFKTMTVEGRKVLLGDLASAAFDVLGWRYPLSTDERTQILGRSALQRQQDKFITPRLLIEDRPAAEALELEGPDASEDDED</sequence>
<name>A0ABR9LBN4_9PSEU</name>
<protein>
    <submittedName>
        <fullName evidence="1">Uncharacterized protein</fullName>
    </submittedName>
</protein>